<dbReference type="SMART" id="SM00248">
    <property type="entry name" value="ANK"/>
    <property type="match status" value="2"/>
</dbReference>
<dbReference type="OrthoDB" id="41194at2759"/>
<dbReference type="Pfam" id="PF12796">
    <property type="entry name" value="Ank_2"/>
    <property type="match status" value="1"/>
</dbReference>
<comment type="caution">
    <text evidence="3">The sequence shown here is derived from an EMBL/GenBank/DDBJ whole genome shotgun (WGS) entry which is preliminary data.</text>
</comment>
<evidence type="ECO:0000256" key="1">
    <source>
        <dbReference type="PROSITE-ProRule" id="PRU00023"/>
    </source>
</evidence>
<keyword evidence="2" id="KW-0732">Signal</keyword>
<dbReference type="InterPro" id="IPR002110">
    <property type="entry name" value="Ankyrin_rpt"/>
</dbReference>
<organism evidence="3 4">
    <name type="scientific">Nitzschia inconspicua</name>
    <dbReference type="NCBI Taxonomy" id="303405"/>
    <lineage>
        <taxon>Eukaryota</taxon>
        <taxon>Sar</taxon>
        <taxon>Stramenopiles</taxon>
        <taxon>Ochrophyta</taxon>
        <taxon>Bacillariophyta</taxon>
        <taxon>Bacillariophyceae</taxon>
        <taxon>Bacillariophycidae</taxon>
        <taxon>Bacillariales</taxon>
        <taxon>Bacillariaceae</taxon>
        <taxon>Nitzschia</taxon>
    </lineage>
</organism>
<dbReference type="PROSITE" id="PS50297">
    <property type="entry name" value="ANK_REP_REGION"/>
    <property type="match status" value="1"/>
</dbReference>
<keyword evidence="4" id="KW-1185">Reference proteome</keyword>
<evidence type="ECO:0000313" key="4">
    <source>
        <dbReference type="Proteomes" id="UP000693970"/>
    </source>
</evidence>
<feature type="signal peptide" evidence="2">
    <location>
        <begin position="1"/>
        <end position="24"/>
    </location>
</feature>
<dbReference type="AlphaFoldDB" id="A0A9K3Q7K3"/>
<dbReference type="Proteomes" id="UP000693970">
    <property type="component" value="Unassembled WGS sequence"/>
</dbReference>
<feature type="repeat" description="ANK" evidence="1">
    <location>
        <begin position="359"/>
        <end position="391"/>
    </location>
</feature>
<gene>
    <name evidence="3" type="ORF">IV203_034069</name>
</gene>
<keyword evidence="1" id="KW-0040">ANK repeat</keyword>
<name>A0A9K3Q7K3_9STRA</name>
<sequence length="433" mass="49209">MAITVSYTSLLFLLFAVSFYETSGDTGLNDVYYTAFDSASWAITSNELSPVLGKDKQTLYDGFIDGCNFAIFKGNKTAMEANSARECAFQDDYRLRMNREQPMSVYNYTKNGYDKIKAPQPLMDVILDFWNKNKEKAVTEWRDVNVYHNIWEAPPTIVHLNQARSGGSNELQDKIWKLVQPVLEEWTGQHLSPVSLYGIRLYHNNSILAPHVDRMPLITSAIIQVDQDVDVPWPLEVYGHDGKATNVTMQPGDMVLYESHSVIHGRPFPMEGNFYANFFVHFEVLGPLHGESSYDPDQNIPPYLVPGSKWEAEWKRMNPKGWNQLKQGKAAGMARKGELKELQALAKYNPRALEEADELGWTPFHESIRSGDLDVVKFFLSHGIDKDLLTNTGVSPLWIARYYLGNHHEVSQHLESIGAISVSPEQERQESEL</sequence>
<reference evidence="3" key="1">
    <citation type="journal article" date="2021" name="Sci. Rep.">
        <title>Diploid genomic architecture of Nitzschia inconspicua, an elite biomass production diatom.</title>
        <authorList>
            <person name="Oliver A."/>
            <person name="Podell S."/>
            <person name="Pinowska A."/>
            <person name="Traller J.C."/>
            <person name="Smith S.R."/>
            <person name="McClure R."/>
            <person name="Beliaev A."/>
            <person name="Bohutskyi P."/>
            <person name="Hill E.A."/>
            <person name="Rabines A."/>
            <person name="Zheng H."/>
            <person name="Allen L.Z."/>
            <person name="Kuo A."/>
            <person name="Grigoriev I.V."/>
            <person name="Allen A.E."/>
            <person name="Hazlebeck D."/>
            <person name="Allen E.E."/>
        </authorList>
    </citation>
    <scope>NUCLEOTIDE SEQUENCE</scope>
    <source>
        <strain evidence="3">Hildebrandi</strain>
    </source>
</reference>
<evidence type="ECO:0000256" key="2">
    <source>
        <dbReference type="SAM" id="SignalP"/>
    </source>
</evidence>
<evidence type="ECO:0000313" key="3">
    <source>
        <dbReference type="EMBL" id="KAG7373345.1"/>
    </source>
</evidence>
<reference evidence="3" key="2">
    <citation type="submission" date="2021-04" db="EMBL/GenBank/DDBJ databases">
        <authorList>
            <person name="Podell S."/>
        </authorList>
    </citation>
    <scope>NUCLEOTIDE SEQUENCE</scope>
    <source>
        <strain evidence="3">Hildebrandi</strain>
    </source>
</reference>
<proteinExistence type="predicted"/>
<dbReference type="PROSITE" id="PS50088">
    <property type="entry name" value="ANK_REPEAT"/>
    <property type="match status" value="1"/>
</dbReference>
<protein>
    <submittedName>
        <fullName evidence="3">Ankyrin repeat domain protein</fullName>
    </submittedName>
</protein>
<accession>A0A9K3Q7K3</accession>
<feature type="chain" id="PRO_5039942627" evidence="2">
    <location>
        <begin position="25"/>
        <end position="433"/>
    </location>
</feature>
<dbReference type="EMBL" id="JAGRRH010000002">
    <property type="protein sequence ID" value="KAG7373345.1"/>
    <property type="molecule type" value="Genomic_DNA"/>
</dbReference>